<keyword evidence="2" id="KW-0472">Membrane</keyword>
<feature type="compositionally biased region" description="Basic and acidic residues" evidence="1">
    <location>
        <begin position="75"/>
        <end position="89"/>
    </location>
</feature>
<organism evidence="3 4">
    <name type="scientific">Pristionchus pacificus</name>
    <name type="common">Parasitic nematode worm</name>
    <dbReference type="NCBI Taxonomy" id="54126"/>
    <lineage>
        <taxon>Eukaryota</taxon>
        <taxon>Metazoa</taxon>
        <taxon>Ecdysozoa</taxon>
        <taxon>Nematoda</taxon>
        <taxon>Chromadorea</taxon>
        <taxon>Rhabditida</taxon>
        <taxon>Rhabditina</taxon>
        <taxon>Diplogasteromorpha</taxon>
        <taxon>Diplogasteroidea</taxon>
        <taxon>Neodiplogasteridae</taxon>
        <taxon>Pristionchus</taxon>
    </lineage>
</organism>
<sequence length="276" mass="29543">MFPRGSSTARLPVTVLRLYCSSAPSTSYSASRIAPATVSLSLRHNHAIASCTPEVARHFGASLVWIRGGQGKDWEEAEEVKGARTKHTDGSSGNSGGPEPIKPMGPNPPSKGKLFVMAALLSMAVTSLIFSTLIAESTVADSAIPADAPQVDFETFAKKYLRAGEVQKITYVVGKDKAVGTLFPGAIIDGKPAKSAQIVINYPHAAPQFWADVRAEEQGMGIALSQGVDIQTLNPVSGWRMIEFFIGCFILGWLCTSYGRLIVKKMAEEKAKKGMK</sequence>
<accession>A0A2A6CYB6</accession>
<evidence type="ECO:0000313" key="4">
    <source>
        <dbReference type="Proteomes" id="UP000005239"/>
    </source>
</evidence>
<dbReference type="OrthoDB" id="5867382at2759"/>
<gene>
    <name evidence="3" type="primary">WBGene00092643</name>
</gene>
<evidence type="ECO:0000256" key="1">
    <source>
        <dbReference type="SAM" id="MobiDB-lite"/>
    </source>
</evidence>
<keyword evidence="4" id="KW-1185">Reference proteome</keyword>
<dbReference type="Proteomes" id="UP000005239">
    <property type="component" value="Unassembled WGS sequence"/>
</dbReference>
<feature type="transmembrane region" description="Helical" evidence="2">
    <location>
        <begin position="114"/>
        <end position="135"/>
    </location>
</feature>
<keyword evidence="2" id="KW-0812">Transmembrane</keyword>
<evidence type="ECO:0000256" key="2">
    <source>
        <dbReference type="SAM" id="Phobius"/>
    </source>
</evidence>
<accession>A0A8R1U3G0</accession>
<name>A0A2A6CYB6_PRIPA</name>
<feature type="region of interest" description="Disordered" evidence="1">
    <location>
        <begin position="75"/>
        <end position="108"/>
    </location>
</feature>
<protein>
    <submittedName>
        <fullName evidence="3">Uncharacterized protein</fullName>
    </submittedName>
</protein>
<evidence type="ECO:0000313" key="3">
    <source>
        <dbReference type="EnsemblMetazoa" id="PPA03089.1"/>
    </source>
</evidence>
<reference evidence="4" key="1">
    <citation type="journal article" date="2008" name="Nat. Genet.">
        <title>The Pristionchus pacificus genome provides a unique perspective on nematode lifestyle and parasitism.</title>
        <authorList>
            <person name="Dieterich C."/>
            <person name="Clifton S.W."/>
            <person name="Schuster L.N."/>
            <person name="Chinwalla A."/>
            <person name="Delehaunty K."/>
            <person name="Dinkelacker I."/>
            <person name="Fulton L."/>
            <person name="Fulton R."/>
            <person name="Godfrey J."/>
            <person name="Minx P."/>
            <person name="Mitreva M."/>
            <person name="Roeseler W."/>
            <person name="Tian H."/>
            <person name="Witte H."/>
            <person name="Yang S.P."/>
            <person name="Wilson R.K."/>
            <person name="Sommer R.J."/>
        </authorList>
    </citation>
    <scope>NUCLEOTIDE SEQUENCE [LARGE SCALE GENOMIC DNA]</scope>
    <source>
        <strain evidence="4">PS312</strain>
    </source>
</reference>
<feature type="transmembrane region" description="Helical" evidence="2">
    <location>
        <begin position="244"/>
        <end position="263"/>
    </location>
</feature>
<proteinExistence type="predicted"/>
<keyword evidence="2" id="KW-1133">Transmembrane helix</keyword>
<reference evidence="3" key="2">
    <citation type="submission" date="2022-06" db="UniProtKB">
        <authorList>
            <consortium name="EnsemblMetazoa"/>
        </authorList>
    </citation>
    <scope>IDENTIFICATION</scope>
    <source>
        <strain evidence="3">PS312</strain>
    </source>
</reference>
<dbReference type="EnsemblMetazoa" id="PPA03089.1">
    <property type="protein sequence ID" value="PPA03089.1"/>
    <property type="gene ID" value="WBGene00092643"/>
</dbReference>
<dbReference type="AlphaFoldDB" id="A0A2A6CYB6"/>